<dbReference type="RefSeq" id="WP_115835363.1">
    <property type="nucleotide sequence ID" value="NZ_CP025086.1"/>
</dbReference>
<keyword evidence="3" id="KW-1185">Reference proteome</keyword>
<dbReference type="AlphaFoldDB" id="A0A3D9Z3D4"/>
<reference evidence="2 3" key="1">
    <citation type="submission" date="2018-08" db="EMBL/GenBank/DDBJ databases">
        <title>Genomic Encyclopedia of Type Strains, Phase IV (KMG-IV): sequencing the most valuable type-strain genomes for metagenomic binning, comparative biology and taxonomic classification.</title>
        <authorList>
            <person name="Goeker M."/>
        </authorList>
    </citation>
    <scope>NUCLEOTIDE SEQUENCE [LARGE SCALE GENOMIC DNA]</scope>
    <source>
        <strain evidence="2 3">BW863</strain>
    </source>
</reference>
<dbReference type="OrthoDB" id="8006122at2"/>
<dbReference type="EMBL" id="QUMO01000001">
    <property type="protein sequence ID" value="REF89617.1"/>
    <property type="molecule type" value="Genomic_DNA"/>
</dbReference>
<evidence type="ECO:0000313" key="3">
    <source>
        <dbReference type="Proteomes" id="UP000256900"/>
    </source>
</evidence>
<dbReference type="Proteomes" id="UP000256900">
    <property type="component" value="Unassembled WGS sequence"/>
</dbReference>
<comment type="caution">
    <text evidence="2">The sequence shown here is derived from an EMBL/GenBank/DDBJ whole genome shotgun (WGS) entry which is preliminary data.</text>
</comment>
<sequence length="643" mass="68475">MADEKLRLQAEVQDNMSPALRKIRDQLNSIRVSPGMEAATDQMKKLGDGAKDFATKGASVAGMMDALGVGGLATAGGLAAVVAQMRELGQRSLDMKEFARETGVSVDWLNAWSHAGQHFGVSADAMNTALNSLSAQMPGLESRTSELYALLAQRWPTLADKLLGDNPEQRMKDVVNFLNNDAKLRADPQLQKKLAGEFFSNPDDVEKLFRDGATGFWDEFNKQAKALDPINKDLLKQAQVFRDAQIGFNDALDNFENSTGPAFLKQMTSIVDEARTLMDDLGGKKANPGEPNKLWGSLSSGDVTGFGSELAKVFANSVMTELGLSEKQKADLLSSAPAQAPHPAPSGRYGYHPSSFEGNSNGLFQRTSYGDPVMRASDAGLAGLISDGTKSGVLAAFRELMAGNEADQSSAGGGFAKASYETSGGDPVAVGRAIGRLDGSASGGAYHDPNAFYDAIISAEGTGKHGSAYDTSLGYTKSPVPLTSMTLAQSLEWGDWIRKHTRIGELTNSSAKGAFQIVNATQRLAMKALGLHMDDLFSETNQQRMASWIAHRQGLGAWASMSTHPRQYAQALRALKSGEDGQYRRATGLAASSATGSGGAGKAAEGHIRADIHVHGDARKATVKTRGAIEASLHRWPSVQDWA</sequence>
<organism evidence="2 3">
    <name type="scientific">Methylovirgula ligni</name>
    <dbReference type="NCBI Taxonomy" id="569860"/>
    <lineage>
        <taxon>Bacteria</taxon>
        <taxon>Pseudomonadati</taxon>
        <taxon>Pseudomonadota</taxon>
        <taxon>Alphaproteobacteria</taxon>
        <taxon>Hyphomicrobiales</taxon>
        <taxon>Beijerinckiaceae</taxon>
        <taxon>Methylovirgula</taxon>
    </lineage>
</organism>
<gene>
    <name evidence="2" type="ORF">DES32_0844</name>
</gene>
<evidence type="ECO:0008006" key="4">
    <source>
        <dbReference type="Google" id="ProtNLM"/>
    </source>
</evidence>
<evidence type="ECO:0000256" key="1">
    <source>
        <dbReference type="SAM" id="MobiDB-lite"/>
    </source>
</evidence>
<proteinExistence type="predicted"/>
<dbReference type="Gene3D" id="1.10.530.10">
    <property type="match status" value="1"/>
</dbReference>
<accession>A0A3D9Z3D4</accession>
<feature type="region of interest" description="Disordered" evidence="1">
    <location>
        <begin position="332"/>
        <end position="353"/>
    </location>
</feature>
<protein>
    <recommendedName>
        <fullName evidence="4">Phage tail lysozyme domain-containing protein</fullName>
    </recommendedName>
</protein>
<evidence type="ECO:0000313" key="2">
    <source>
        <dbReference type="EMBL" id="REF89617.1"/>
    </source>
</evidence>
<name>A0A3D9Z3D4_9HYPH</name>